<gene>
    <name evidence="3" type="ORF">K8I29_18630</name>
</gene>
<dbReference type="Pfam" id="PF00534">
    <property type="entry name" value="Glycos_transf_1"/>
    <property type="match status" value="1"/>
</dbReference>
<evidence type="ECO:0000259" key="2">
    <source>
        <dbReference type="Pfam" id="PF13579"/>
    </source>
</evidence>
<dbReference type="CDD" id="cd03808">
    <property type="entry name" value="GT4_CapM-like"/>
    <property type="match status" value="1"/>
</dbReference>
<dbReference type="EMBL" id="JAIOIV010000143">
    <property type="protein sequence ID" value="MBZ0158217.1"/>
    <property type="molecule type" value="Genomic_DNA"/>
</dbReference>
<protein>
    <submittedName>
        <fullName evidence="3">Glycosyltransferase family 4 protein</fullName>
    </submittedName>
</protein>
<accession>A0A953SF02</accession>
<dbReference type="InterPro" id="IPR028098">
    <property type="entry name" value="Glyco_trans_4-like_N"/>
</dbReference>
<comment type="caution">
    <text evidence="3">The sequence shown here is derived from an EMBL/GenBank/DDBJ whole genome shotgun (WGS) entry which is preliminary data.</text>
</comment>
<dbReference type="AlphaFoldDB" id="A0A953SF02"/>
<reference evidence="3" key="2">
    <citation type="submission" date="2021-08" db="EMBL/GenBank/DDBJ databases">
        <authorList>
            <person name="Dalcin Martins P."/>
        </authorList>
    </citation>
    <scope>NUCLEOTIDE SEQUENCE</scope>
    <source>
        <strain evidence="3">MAG_39</strain>
    </source>
</reference>
<dbReference type="GO" id="GO:0016757">
    <property type="term" value="F:glycosyltransferase activity"/>
    <property type="evidence" value="ECO:0007669"/>
    <property type="project" value="InterPro"/>
</dbReference>
<organism evidence="3 4">
    <name type="scientific">Candidatus Nitrobium versatile</name>
    <dbReference type="NCBI Taxonomy" id="2884831"/>
    <lineage>
        <taxon>Bacteria</taxon>
        <taxon>Pseudomonadati</taxon>
        <taxon>Nitrospirota</taxon>
        <taxon>Nitrospiria</taxon>
        <taxon>Nitrospirales</taxon>
        <taxon>Nitrospiraceae</taxon>
        <taxon>Candidatus Nitrobium</taxon>
    </lineage>
</organism>
<evidence type="ECO:0000313" key="4">
    <source>
        <dbReference type="Proteomes" id="UP000705867"/>
    </source>
</evidence>
<feature type="domain" description="Glycosyltransferase subfamily 4-like N-terminal" evidence="2">
    <location>
        <begin position="19"/>
        <end position="168"/>
    </location>
</feature>
<dbReference type="PANTHER" id="PTHR12526:SF638">
    <property type="entry name" value="SPORE COAT PROTEIN SA"/>
    <property type="match status" value="1"/>
</dbReference>
<dbReference type="InterPro" id="IPR001296">
    <property type="entry name" value="Glyco_trans_1"/>
</dbReference>
<evidence type="ECO:0000313" key="3">
    <source>
        <dbReference type="EMBL" id="MBZ0158217.1"/>
    </source>
</evidence>
<evidence type="ECO:0000259" key="1">
    <source>
        <dbReference type="Pfam" id="PF00534"/>
    </source>
</evidence>
<reference evidence="3" key="1">
    <citation type="journal article" date="2021" name="bioRxiv">
        <title>Unraveling nitrogen, sulfur and carbon metabolic pathways and microbial community transcriptional responses to substrate deprivation and toxicity stresses in a bioreactor mimicking anoxic brackish coastal sediment conditions.</title>
        <authorList>
            <person name="Martins P.D."/>
            <person name="Echeveste M.J."/>
            <person name="Arshad A."/>
            <person name="Kurth J."/>
            <person name="Ouboter H."/>
            <person name="Jetten M.S.M."/>
            <person name="Welte C.U."/>
        </authorList>
    </citation>
    <scope>NUCLEOTIDE SEQUENCE</scope>
    <source>
        <strain evidence="3">MAG_39</strain>
    </source>
</reference>
<dbReference type="PANTHER" id="PTHR12526">
    <property type="entry name" value="GLYCOSYLTRANSFERASE"/>
    <property type="match status" value="1"/>
</dbReference>
<proteinExistence type="predicted"/>
<dbReference type="Pfam" id="PF13579">
    <property type="entry name" value="Glyco_trans_4_4"/>
    <property type="match status" value="1"/>
</dbReference>
<feature type="domain" description="Glycosyl transferase family 1" evidence="1">
    <location>
        <begin position="206"/>
        <end position="372"/>
    </location>
</feature>
<dbReference type="Proteomes" id="UP000705867">
    <property type="component" value="Unassembled WGS sequence"/>
</dbReference>
<name>A0A953SF02_9BACT</name>
<sequence length="401" mass="45426">MRIAVLANTTWYLFNFRLNLMHTLMAAGHEVVAVGPMDGYVDRIQNAGIRHVTIPLSGRSINPLSELATVYSLYRVFRREKIEAVLSYTPKGNIYGAFAAMPIGIPTIANISGLGKVFVRRGLLTVLVKGLYWLAFRRTVWVFFQNREDMELFAHLSLVPASKIERIPGSGVDVRRFSPFEVDELSDIQVNNCRTQDAQSVQPFRKSIYAGDQPFVFLLIARMLWDKGIGEYVKAARRVLSLYPSVRLQLLGFLDVDNPSAIPRERIDAWVNEGVVEYLGSTDDVVPVIRDADCVVLPSYYREGVPRTLLESASMAKPLITTDTPGCRDAVEDGVTGFLCKAKNVEDLAEKMIQMIELPKEDRHVMGLRAREKMLREFNERIVIERYLDVVSRISKRFYGK</sequence>
<dbReference type="Gene3D" id="3.40.50.2000">
    <property type="entry name" value="Glycogen Phosphorylase B"/>
    <property type="match status" value="2"/>
</dbReference>
<dbReference type="SUPFAM" id="SSF53756">
    <property type="entry name" value="UDP-Glycosyltransferase/glycogen phosphorylase"/>
    <property type="match status" value="1"/>
</dbReference>